<dbReference type="Proteomes" id="UP001159363">
    <property type="component" value="Chromosome 4"/>
</dbReference>
<feature type="compositionally biased region" description="Basic and acidic residues" evidence="1">
    <location>
        <begin position="327"/>
        <end position="338"/>
    </location>
</feature>
<dbReference type="EMBL" id="JARBHB010000005">
    <property type="protein sequence ID" value="KAJ8882466.1"/>
    <property type="molecule type" value="Genomic_DNA"/>
</dbReference>
<gene>
    <name evidence="2" type="ORF">PR048_014274</name>
</gene>
<evidence type="ECO:0000256" key="1">
    <source>
        <dbReference type="SAM" id="MobiDB-lite"/>
    </source>
</evidence>
<protein>
    <submittedName>
        <fullName evidence="2">Uncharacterized protein</fullName>
    </submittedName>
</protein>
<comment type="caution">
    <text evidence="2">The sequence shown here is derived from an EMBL/GenBank/DDBJ whole genome shotgun (WGS) entry which is preliminary data.</text>
</comment>
<evidence type="ECO:0000313" key="3">
    <source>
        <dbReference type="Proteomes" id="UP001159363"/>
    </source>
</evidence>
<sequence length="509" mass="55986">MLGTIMDIDAGLRSEEWLSTVLGTYTELRPKGVVGHTACGHILHPTPTLCPWLFPLCYTRPRCGGKGEIREVVAGGRSLLAEVLVFPEVHNFDLQNGGVVAKRLYGSPPTNATGFNPRWGLSRIVTLWESCRMMPLASWFSLGSPVSPILAFQCCSTTHIKHTTILQVLVVAEVARAQFAEPKRYRYEFRSSRTSGTHTGHGGVAFRLLTSHVGEPSLIPGGVAPRFSHVGIIVDNAAGRLLGTSLQQVHCYQPDRQVSQQAMANLDQQIGQQAHFPFPAVSKVVRLQMACWLYHTWSLHILRNRCVTKIYETKLERAHSPSEQAEEATKEDTMEGRKGRNPARQKSLRGGDSITGIRQNLWLSGSWESSSWSGNEDTHVHPWFGPPKLQKSRLRFVPQHDLIGVNPAFTAIVRRIVLVSDLALHLCFLNLCFAVPCSRHLQSALPMPGNRSGPHVTDPTQVSTPGLCGTDMSEIEDQQAGSTTDWQGIDSADTVRALPRSAFISGAAC</sequence>
<reference evidence="2 3" key="1">
    <citation type="submission" date="2023-02" db="EMBL/GenBank/DDBJ databases">
        <title>LHISI_Scaffold_Assembly.</title>
        <authorList>
            <person name="Stuart O.P."/>
            <person name="Cleave R."/>
            <person name="Magrath M.J.L."/>
            <person name="Mikheyev A.S."/>
        </authorList>
    </citation>
    <scope>NUCLEOTIDE SEQUENCE [LARGE SCALE GENOMIC DNA]</scope>
    <source>
        <strain evidence="2">Daus_M_001</strain>
        <tissue evidence="2">Leg muscle</tissue>
    </source>
</reference>
<evidence type="ECO:0000313" key="2">
    <source>
        <dbReference type="EMBL" id="KAJ8882466.1"/>
    </source>
</evidence>
<proteinExistence type="predicted"/>
<organism evidence="2 3">
    <name type="scientific">Dryococelus australis</name>
    <dbReference type="NCBI Taxonomy" id="614101"/>
    <lineage>
        <taxon>Eukaryota</taxon>
        <taxon>Metazoa</taxon>
        <taxon>Ecdysozoa</taxon>
        <taxon>Arthropoda</taxon>
        <taxon>Hexapoda</taxon>
        <taxon>Insecta</taxon>
        <taxon>Pterygota</taxon>
        <taxon>Neoptera</taxon>
        <taxon>Polyneoptera</taxon>
        <taxon>Phasmatodea</taxon>
        <taxon>Verophasmatodea</taxon>
        <taxon>Anareolatae</taxon>
        <taxon>Phasmatidae</taxon>
        <taxon>Eurycanthinae</taxon>
        <taxon>Dryococelus</taxon>
    </lineage>
</organism>
<feature type="region of interest" description="Disordered" evidence="1">
    <location>
        <begin position="317"/>
        <end position="351"/>
    </location>
</feature>
<name>A0ABQ9HDR0_9NEOP</name>
<accession>A0ABQ9HDR0</accession>
<keyword evidence="3" id="KW-1185">Reference proteome</keyword>